<comment type="similarity">
    <text evidence="1 5 6">Belongs to the bacterial ribosomal protein bL20 family.</text>
</comment>
<evidence type="ECO:0000256" key="3">
    <source>
        <dbReference type="ARBA" id="ARBA00023274"/>
    </source>
</evidence>
<dbReference type="EMBL" id="MFGM01000001">
    <property type="protein sequence ID" value="OGF38253.1"/>
    <property type="molecule type" value="Genomic_DNA"/>
</dbReference>
<dbReference type="NCBIfam" id="TIGR01032">
    <property type="entry name" value="rplT_bact"/>
    <property type="match status" value="1"/>
</dbReference>
<keyword evidence="5 6" id="KW-0694">RNA-binding</keyword>
<dbReference type="AlphaFoldDB" id="A0A1F5THB9"/>
<dbReference type="SUPFAM" id="SSF74731">
    <property type="entry name" value="Ribosomal protein L20"/>
    <property type="match status" value="1"/>
</dbReference>
<protein>
    <recommendedName>
        <fullName evidence="4 5">Large ribosomal subunit protein bL20</fullName>
    </recommendedName>
</protein>
<dbReference type="GO" id="GO:0000027">
    <property type="term" value="P:ribosomal large subunit assembly"/>
    <property type="evidence" value="ECO:0007669"/>
    <property type="project" value="UniProtKB-UniRule"/>
</dbReference>
<evidence type="ECO:0000256" key="6">
    <source>
        <dbReference type="RuleBase" id="RU000560"/>
    </source>
</evidence>
<comment type="caution">
    <text evidence="7">The sequence shown here is derived from an EMBL/GenBank/DDBJ whole genome shotgun (WGS) entry which is preliminary data.</text>
</comment>
<evidence type="ECO:0000313" key="8">
    <source>
        <dbReference type="Proteomes" id="UP000178656"/>
    </source>
</evidence>
<name>A0A1F5THB9_9BACT</name>
<dbReference type="GO" id="GO:0005840">
    <property type="term" value="C:ribosome"/>
    <property type="evidence" value="ECO:0007669"/>
    <property type="project" value="UniProtKB-KW"/>
</dbReference>
<dbReference type="PANTHER" id="PTHR10986">
    <property type="entry name" value="39S RIBOSOMAL PROTEIN L20"/>
    <property type="match status" value="1"/>
</dbReference>
<reference evidence="7 8" key="1">
    <citation type="journal article" date="2016" name="Nat. Commun.">
        <title>Thousands of microbial genomes shed light on interconnected biogeochemical processes in an aquifer system.</title>
        <authorList>
            <person name="Anantharaman K."/>
            <person name="Brown C.T."/>
            <person name="Hug L.A."/>
            <person name="Sharon I."/>
            <person name="Castelle C.J."/>
            <person name="Probst A.J."/>
            <person name="Thomas B.C."/>
            <person name="Singh A."/>
            <person name="Wilkins M.J."/>
            <person name="Karaoz U."/>
            <person name="Brodie E.L."/>
            <person name="Williams K.H."/>
            <person name="Hubbard S.S."/>
            <person name="Banfield J.F."/>
        </authorList>
    </citation>
    <scope>NUCLEOTIDE SEQUENCE [LARGE SCALE GENOMIC DNA]</scope>
</reference>
<comment type="function">
    <text evidence="5 6">Binds directly to 23S ribosomal RNA and is necessary for the in vitro assembly process of the 50S ribosomal subunit. It is not involved in the protein synthesizing functions of that subunit.</text>
</comment>
<dbReference type="Gene3D" id="6.10.160.10">
    <property type="match status" value="1"/>
</dbReference>
<keyword evidence="3 5" id="KW-0687">Ribonucleoprotein</keyword>
<dbReference type="InterPro" id="IPR005813">
    <property type="entry name" value="Ribosomal_bL20"/>
</dbReference>
<dbReference type="InterPro" id="IPR035566">
    <property type="entry name" value="Ribosomal_protein_bL20_C"/>
</dbReference>
<dbReference type="GO" id="GO:0003735">
    <property type="term" value="F:structural constituent of ribosome"/>
    <property type="evidence" value="ECO:0007669"/>
    <property type="project" value="InterPro"/>
</dbReference>
<dbReference type="Gene3D" id="1.10.1900.20">
    <property type="entry name" value="Ribosomal protein L20"/>
    <property type="match status" value="1"/>
</dbReference>
<dbReference type="Pfam" id="PF00453">
    <property type="entry name" value="Ribosomal_L20"/>
    <property type="match status" value="1"/>
</dbReference>
<accession>A0A1F5THB9</accession>
<sequence length="114" mass="13121">MARIKRGMQHVKRRRKIMKAAKGYRQGRKNLLKAAKVAILKAGVYAYRDRKANKRNFRRLYAVRLNAALDPMGVSYSKFIGALKKKHIELDRKILADLALNNPKIFAKIVEATK</sequence>
<proteinExistence type="inferred from homology"/>
<dbReference type="GO" id="GO:0019843">
    <property type="term" value="F:rRNA binding"/>
    <property type="evidence" value="ECO:0007669"/>
    <property type="project" value="UniProtKB-UniRule"/>
</dbReference>
<organism evidence="7 8">
    <name type="scientific">Candidatus Falkowbacteria bacterium RIFOXYC2_FULL_48_21</name>
    <dbReference type="NCBI Taxonomy" id="1798005"/>
    <lineage>
        <taxon>Bacteria</taxon>
        <taxon>Candidatus Falkowiibacteriota</taxon>
    </lineage>
</organism>
<dbReference type="PRINTS" id="PR00062">
    <property type="entry name" value="RIBOSOMALL20"/>
</dbReference>
<evidence type="ECO:0000256" key="4">
    <source>
        <dbReference type="ARBA" id="ARBA00035172"/>
    </source>
</evidence>
<evidence type="ECO:0000256" key="2">
    <source>
        <dbReference type="ARBA" id="ARBA00022980"/>
    </source>
</evidence>
<dbReference type="GO" id="GO:0006412">
    <property type="term" value="P:translation"/>
    <property type="evidence" value="ECO:0007669"/>
    <property type="project" value="InterPro"/>
</dbReference>
<keyword evidence="5 6" id="KW-0699">rRNA-binding</keyword>
<evidence type="ECO:0000256" key="1">
    <source>
        <dbReference type="ARBA" id="ARBA00007698"/>
    </source>
</evidence>
<evidence type="ECO:0000256" key="5">
    <source>
        <dbReference type="HAMAP-Rule" id="MF_00382"/>
    </source>
</evidence>
<dbReference type="Proteomes" id="UP000178656">
    <property type="component" value="Unassembled WGS sequence"/>
</dbReference>
<dbReference type="FunFam" id="1.10.1900.20:FF:000001">
    <property type="entry name" value="50S ribosomal protein L20"/>
    <property type="match status" value="1"/>
</dbReference>
<dbReference type="GO" id="GO:1990904">
    <property type="term" value="C:ribonucleoprotein complex"/>
    <property type="evidence" value="ECO:0007669"/>
    <property type="project" value="UniProtKB-KW"/>
</dbReference>
<dbReference type="HAMAP" id="MF_00382">
    <property type="entry name" value="Ribosomal_bL20"/>
    <property type="match status" value="1"/>
</dbReference>
<keyword evidence="2 5" id="KW-0689">Ribosomal protein</keyword>
<dbReference type="CDD" id="cd07026">
    <property type="entry name" value="Ribosomal_L20"/>
    <property type="match status" value="1"/>
</dbReference>
<gene>
    <name evidence="5" type="primary">rplT</name>
    <name evidence="7" type="ORF">A2482_01715</name>
</gene>
<evidence type="ECO:0000313" key="7">
    <source>
        <dbReference type="EMBL" id="OGF38253.1"/>
    </source>
</evidence>